<dbReference type="AlphaFoldDB" id="A0AAE1NKK3"/>
<protein>
    <submittedName>
        <fullName evidence="2">Uncharacterized protein</fullName>
    </submittedName>
</protein>
<proteinExistence type="predicted"/>
<evidence type="ECO:0000256" key="1">
    <source>
        <dbReference type="SAM" id="MobiDB-lite"/>
    </source>
</evidence>
<evidence type="ECO:0000313" key="2">
    <source>
        <dbReference type="EMBL" id="KAK4290890.1"/>
    </source>
</evidence>
<feature type="compositionally biased region" description="Basic and acidic residues" evidence="1">
    <location>
        <begin position="1"/>
        <end position="27"/>
    </location>
</feature>
<keyword evidence="3" id="KW-1185">Reference proteome</keyword>
<evidence type="ECO:0000313" key="3">
    <source>
        <dbReference type="Proteomes" id="UP001292094"/>
    </source>
</evidence>
<feature type="region of interest" description="Disordered" evidence="1">
    <location>
        <begin position="1"/>
        <end position="31"/>
    </location>
</feature>
<name>A0AAE1NKK3_9EUCA</name>
<dbReference type="Proteomes" id="UP001292094">
    <property type="component" value="Unassembled WGS sequence"/>
</dbReference>
<accession>A0AAE1NKK3</accession>
<dbReference type="EMBL" id="JAWZYT010005336">
    <property type="protein sequence ID" value="KAK4290890.1"/>
    <property type="molecule type" value="Genomic_DNA"/>
</dbReference>
<organism evidence="2 3">
    <name type="scientific">Petrolisthes manimaculis</name>
    <dbReference type="NCBI Taxonomy" id="1843537"/>
    <lineage>
        <taxon>Eukaryota</taxon>
        <taxon>Metazoa</taxon>
        <taxon>Ecdysozoa</taxon>
        <taxon>Arthropoda</taxon>
        <taxon>Crustacea</taxon>
        <taxon>Multicrustacea</taxon>
        <taxon>Malacostraca</taxon>
        <taxon>Eumalacostraca</taxon>
        <taxon>Eucarida</taxon>
        <taxon>Decapoda</taxon>
        <taxon>Pleocyemata</taxon>
        <taxon>Anomura</taxon>
        <taxon>Galatheoidea</taxon>
        <taxon>Porcellanidae</taxon>
        <taxon>Petrolisthes</taxon>
    </lineage>
</organism>
<sequence length="84" mass="9800">MGKKNGEVGRRKNGEMARRKRNGEMGRKWGCGKEMGRWDGREIRSEGNGEVCMNRIGVEEEKWGDGKERELERWEEREIGNTCI</sequence>
<gene>
    <name evidence="2" type="ORF">Pmani_036237</name>
</gene>
<reference evidence="2" key="1">
    <citation type="submission" date="2023-11" db="EMBL/GenBank/DDBJ databases">
        <title>Genome assemblies of two species of porcelain crab, Petrolisthes cinctipes and Petrolisthes manimaculis (Anomura: Porcellanidae).</title>
        <authorList>
            <person name="Angst P."/>
        </authorList>
    </citation>
    <scope>NUCLEOTIDE SEQUENCE</scope>
    <source>
        <strain evidence="2">PB745_02</strain>
        <tissue evidence="2">Gill</tissue>
    </source>
</reference>
<comment type="caution">
    <text evidence="2">The sequence shown here is derived from an EMBL/GenBank/DDBJ whole genome shotgun (WGS) entry which is preliminary data.</text>
</comment>